<evidence type="ECO:0000256" key="1">
    <source>
        <dbReference type="SAM" id="SignalP"/>
    </source>
</evidence>
<feature type="domain" description="PH" evidence="2">
    <location>
        <begin position="1"/>
        <end position="35"/>
    </location>
</feature>
<dbReference type="EMBL" id="KZ368700">
    <property type="protein sequence ID" value="PIO56937.1"/>
    <property type="molecule type" value="Genomic_DNA"/>
</dbReference>
<feature type="signal peptide" evidence="1">
    <location>
        <begin position="1"/>
        <end position="16"/>
    </location>
</feature>
<keyword evidence="1" id="KW-0732">Signal</keyword>
<dbReference type="InterPro" id="IPR001849">
    <property type="entry name" value="PH_domain"/>
</dbReference>
<dbReference type="SMART" id="SM00150">
    <property type="entry name" value="SPEC"/>
    <property type="match status" value="2"/>
</dbReference>
<protein>
    <recommendedName>
        <fullName evidence="2">PH domain-containing protein</fullName>
    </recommendedName>
</protein>
<dbReference type="AlphaFoldDB" id="A0A2G9TG46"/>
<evidence type="ECO:0000313" key="4">
    <source>
        <dbReference type="Proteomes" id="UP000230423"/>
    </source>
</evidence>
<evidence type="ECO:0000259" key="2">
    <source>
        <dbReference type="PROSITE" id="PS50003"/>
    </source>
</evidence>
<proteinExistence type="predicted"/>
<gene>
    <name evidence="3" type="ORF">TELCIR_21662</name>
</gene>
<sequence length="287" mass="32162">MFLLLLLLSKHTLILTSKDLDSLEVWLSDMEQKMDEISEIAIAPDDLNEQSNIVGDLVTAITERDAQITAVIEVGRQLCRQATGDEALPLQYRMDQLKRDSCRYGDIMLVADEKLQLLAKAIPLSERFHEGFDAVMEWVEAVEEDLIQIDSTDLDTQTQVDDELRTAPELTTATPPHQLRKQREHNAELSAAILTYVPIVEQFKSDVKALQEICVPEDGVKLGELADEIVAKYDDMRKAVEARGQALDSIVDATSGLGERLENFVQTLQGASDRLRQNASTILRETK</sequence>
<feature type="chain" id="PRO_5013863297" description="PH domain-containing protein" evidence="1">
    <location>
        <begin position="17"/>
        <end position="287"/>
    </location>
</feature>
<dbReference type="InterPro" id="IPR018159">
    <property type="entry name" value="Spectrin/alpha-actinin"/>
</dbReference>
<organism evidence="3 4">
    <name type="scientific">Teladorsagia circumcincta</name>
    <name type="common">Brown stomach worm</name>
    <name type="synonym">Ostertagia circumcincta</name>
    <dbReference type="NCBI Taxonomy" id="45464"/>
    <lineage>
        <taxon>Eukaryota</taxon>
        <taxon>Metazoa</taxon>
        <taxon>Ecdysozoa</taxon>
        <taxon>Nematoda</taxon>
        <taxon>Chromadorea</taxon>
        <taxon>Rhabditida</taxon>
        <taxon>Rhabditina</taxon>
        <taxon>Rhabditomorpha</taxon>
        <taxon>Strongyloidea</taxon>
        <taxon>Trichostrongylidae</taxon>
        <taxon>Teladorsagia</taxon>
    </lineage>
</organism>
<name>A0A2G9TG46_TELCI</name>
<dbReference type="SUPFAM" id="SSF46966">
    <property type="entry name" value="Spectrin repeat"/>
    <property type="match status" value="2"/>
</dbReference>
<reference evidence="3 4" key="1">
    <citation type="submission" date="2015-09" db="EMBL/GenBank/DDBJ databases">
        <title>Draft genome of the parasitic nematode Teladorsagia circumcincta isolate WARC Sus (inbred).</title>
        <authorList>
            <person name="Mitreva M."/>
        </authorList>
    </citation>
    <scope>NUCLEOTIDE SEQUENCE [LARGE SCALE GENOMIC DNA]</scope>
    <source>
        <strain evidence="3 4">S</strain>
    </source>
</reference>
<evidence type="ECO:0000313" key="3">
    <source>
        <dbReference type="EMBL" id="PIO56937.1"/>
    </source>
</evidence>
<dbReference type="Gene3D" id="1.20.58.60">
    <property type="match status" value="1"/>
</dbReference>
<accession>A0A2G9TG46</accession>
<dbReference type="PROSITE" id="PS50003">
    <property type="entry name" value="PH_DOMAIN"/>
    <property type="match status" value="1"/>
</dbReference>
<dbReference type="Proteomes" id="UP000230423">
    <property type="component" value="Unassembled WGS sequence"/>
</dbReference>
<dbReference type="OrthoDB" id="2250192at2759"/>
<keyword evidence="4" id="KW-1185">Reference proteome</keyword>